<protein>
    <submittedName>
        <fullName evidence="2">Uncharacterized protein</fullName>
    </submittedName>
</protein>
<feature type="compositionally biased region" description="Basic residues" evidence="1">
    <location>
        <begin position="64"/>
        <end position="76"/>
    </location>
</feature>
<dbReference type="EMBL" id="CATNWA010018246">
    <property type="protein sequence ID" value="CAI9606199.1"/>
    <property type="molecule type" value="Genomic_DNA"/>
</dbReference>
<accession>A0ABN9GB49</accession>
<comment type="caution">
    <text evidence="2">The sequence shown here is derived from an EMBL/GenBank/DDBJ whole genome shotgun (WGS) entry which is preliminary data.</text>
</comment>
<proteinExistence type="predicted"/>
<sequence>MAGCKNALTRGLCRCGNWHRGPGEGGWHLSLISAEEVEEQIIQYQLEKEQQRLVRFQGEVKRRVNQHAKQRKRHQLQKSYDALAREG</sequence>
<name>A0ABN9GB49_9NEOB</name>
<feature type="non-terminal residue" evidence="2">
    <location>
        <position position="87"/>
    </location>
</feature>
<gene>
    <name evidence="2" type="ORF">SPARVUS_LOCUS13736112</name>
</gene>
<evidence type="ECO:0000313" key="3">
    <source>
        <dbReference type="Proteomes" id="UP001162483"/>
    </source>
</evidence>
<keyword evidence="3" id="KW-1185">Reference proteome</keyword>
<organism evidence="2 3">
    <name type="scientific">Staurois parvus</name>
    <dbReference type="NCBI Taxonomy" id="386267"/>
    <lineage>
        <taxon>Eukaryota</taxon>
        <taxon>Metazoa</taxon>
        <taxon>Chordata</taxon>
        <taxon>Craniata</taxon>
        <taxon>Vertebrata</taxon>
        <taxon>Euteleostomi</taxon>
        <taxon>Amphibia</taxon>
        <taxon>Batrachia</taxon>
        <taxon>Anura</taxon>
        <taxon>Neobatrachia</taxon>
        <taxon>Ranoidea</taxon>
        <taxon>Ranidae</taxon>
        <taxon>Staurois</taxon>
    </lineage>
</organism>
<dbReference type="PANTHER" id="PTHR14817:SF2">
    <property type="entry name" value="COILED-COIL DOMAIN-CONTAINING PROTEIN 15"/>
    <property type="match status" value="1"/>
</dbReference>
<dbReference type="InterPro" id="IPR037693">
    <property type="entry name" value="CCDC15"/>
</dbReference>
<evidence type="ECO:0000256" key="1">
    <source>
        <dbReference type="SAM" id="MobiDB-lite"/>
    </source>
</evidence>
<dbReference type="PANTHER" id="PTHR14817">
    <property type="entry name" value="COILED-COIL DOMAIN-CONTAINING PROTEIN 15"/>
    <property type="match status" value="1"/>
</dbReference>
<reference evidence="2" key="1">
    <citation type="submission" date="2023-05" db="EMBL/GenBank/DDBJ databases">
        <authorList>
            <person name="Stuckert A."/>
        </authorList>
    </citation>
    <scope>NUCLEOTIDE SEQUENCE</scope>
</reference>
<dbReference type="Proteomes" id="UP001162483">
    <property type="component" value="Unassembled WGS sequence"/>
</dbReference>
<evidence type="ECO:0000313" key="2">
    <source>
        <dbReference type="EMBL" id="CAI9606199.1"/>
    </source>
</evidence>
<feature type="region of interest" description="Disordered" evidence="1">
    <location>
        <begin position="64"/>
        <end position="87"/>
    </location>
</feature>